<comment type="caution">
    <text evidence="2">The sequence shown here is derived from an EMBL/GenBank/DDBJ whole genome shotgun (WGS) entry which is preliminary data.</text>
</comment>
<feature type="region of interest" description="Disordered" evidence="1">
    <location>
        <begin position="157"/>
        <end position="187"/>
    </location>
</feature>
<evidence type="ECO:0000256" key="1">
    <source>
        <dbReference type="SAM" id="MobiDB-lite"/>
    </source>
</evidence>
<evidence type="ECO:0000313" key="2">
    <source>
        <dbReference type="EMBL" id="KAK1162146.1"/>
    </source>
</evidence>
<gene>
    <name evidence="2" type="ORF">AOXY_G18468</name>
</gene>
<dbReference type="AlphaFoldDB" id="A0AAD8D480"/>
<dbReference type="EMBL" id="JAGXEW010000017">
    <property type="protein sequence ID" value="KAK1162146.1"/>
    <property type="molecule type" value="Genomic_DNA"/>
</dbReference>
<protein>
    <submittedName>
        <fullName evidence="2">Cell division cycle-associated protein 3</fullName>
    </submittedName>
</protein>
<sequence length="340" mass="36967">MIHARRRAERKSLLLKTHHPNAEVTFRWAALTNRNRKSARWSWSSQFQVKGYRMGSAESKVLADTPPSAMRNKRLENVEDPRSPSTGISRTPIQMKNVSTPSTSLYATLSVDPQESFDPRSPSVGITRTPVKALLAETMTLLVRQLNELFVSEGGELETENQGLEGGARGTGAEESPPVLSPLGSDEATHPLTVKEAVSESPLTGVTPLLDPTSLLSPEEQPSKVSALIGPNKAKHSGNHVMGSLGQAGVAVTRLPQGKVRGSGRLRPRRIKSSVLSSSEDGSRSPLQILQHLDWNSPHGPQHSQMKKVLSLLDQDGVTLKCALSRGLHRDKENLESWGS</sequence>
<keyword evidence="2" id="KW-0131">Cell cycle</keyword>
<feature type="region of interest" description="Disordered" evidence="1">
    <location>
        <begin position="260"/>
        <end position="283"/>
    </location>
</feature>
<feature type="compositionally biased region" description="Polar residues" evidence="1">
    <location>
        <begin position="274"/>
        <end position="283"/>
    </location>
</feature>
<organism evidence="2 3">
    <name type="scientific">Acipenser oxyrinchus oxyrinchus</name>
    <dbReference type="NCBI Taxonomy" id="40147"/>
    <lineage>
        <taxon>Eukaryota</taxon>
        <taxon>Metazoa</taxon>
        <taxon>Chordata</taxon>
        <taxon>Craniata</taxon>
        <taxon>Vertebrata</taxon>
        <taxon>Euteleostomi</taxon>
        <taxon>Actinopterygii</taxon>
        <taxon>Chondrostei</taxon>
        <taxon>Acipenseriformes</taxon>
        <taxon>Acipenseridae</taxon>
        <taxon>Acipenser</taxon>
    </lineage>
</organism>
<accession>A0AAD8D480</accession>
<dbReference type="PANTHER" id="PTHR34756">
    <property type="entry name" value="CELL DIVISION CYCLE-ASSOCIATED PROTEIN 3"/>
    <property type="match status" value="1"/>
</dbReference>
<name>A0AAD8D480_ACIOX</name>
<keyword evidence="3" id="KW-1185">Reference proteome</keyword>
<keyword evidence="2" id="KW-0132">Cell division</keyword>
<dbReference type="GO" id="GO:0051301">
    <property type="term" value="P:cell division"/>
    <property type="evidence" value="ECO:0007669"/>
    <property type="project" value="UniProtKB-KW"/>
</dbReference>
<evidence type="ECO:0000313" key="3">
    <source>
        <dbReference type="Proteomes" id="UP001230051"/>
    </source>
</evidence>
<dbReference type="PANTHER" id="PTHR34756:SF1">
    <property type="entry name" value="CELL DIVISION CYCLE-ASSOCIATED PROTEIN 3"/>
    <property type="match status" value="1"/>
</dbReference>
<feature type="compositionally biased region" description="Basic residues" evidence="1">
    <location>
        <begin position="262"/>
        <end position="272"/>
    </location>
</feature>
<dbReference type="Proteomes" id="UP001230051">
    <property type="component" value="Unassembled WGS sequence"/>
</dbReference>
<reference evidence="2" key="1">
    <citation type="submission" date="2022-02" db="EMBL/GenBank/DDBJ databases">
        <title>Atlantic sturgeon de novo genome assembly.</title>
        <authorList>
            <person name="Stock M."/>
            <person name="Klopp C."/>
            <person name="Guiguen Y."/>
            <person name="Cabau C."/>
            <person name="Parinello H."/>
            <person name="Santidrian Yebra-Pimentel E."/>
            <person name="Kuhl H."/>
            <person name="Dirks R.P."/>
            <person name="Guessner J."/>
            <person name="Wuertz S."/>
            <person name="Du K."/>
            <person name="Schartl M."/>
        </authorList>
    </citation>
    <scope>NUCLEOTIDE SEQUENCE</scope>
    <source>
        <strain evidence="2">STURGEONOMICS-FGT-2020</strain>
        <tissue evidence="2">Whole blood</tissue>
    </source>
</reference>
<dbReference type="InterPro" id="IPR038832">
    <property type="entry name" value="CDCA3"/>
</dbReference>
<proteinExistence type="predicted"/>